<evidence type="ECO:0000313" key="3">
    <source>
        <dbReference type="Proteomes" id="UP001054837"/>
    </source>
</evidence>
<evidence type="ECO:0000313" key="2">
    <source>
        <dbReference type="EMBL" id="GIX85348.1"/>
    </source>
</evidence>
<accession>A0AAV4NKY0</accession>
<dbReference type="Proteomes" id="UP001054837">
    <property type="component" value="Unassembled WGS sequence"/>
</dbReference>
<dbReference type="EMBL" id="BPLQ01001782">
    <property type="protein sequence ID" value="GIX85348.1"/>
    <property type="molecule type" value="Genomic_DNA"/>
</dbReference>
<keyword evidence="3" id="KW-1185">Reference proteome</keyword>
<feature type="region of interest" description="Disordered" evidence="1">
    <location>
        <begin position="61"/>
        <end position="81"/>
    </location>
</feature>
<evidence type="ECO:0000256" key="1">
    <source>
        <dbReference type="SAM" id="MobiDB-lite"/>
    </source>
</evidence>
<reference evidence="2 3" key="1">
    <citation type="submission" date="2021-06" db="EMBL/GenBank/DDBJ databases">
        <title>Caerostris darwini draft genome.</title>
        <authorList>
            <person name="Kono N."/>
            <person name="Arakawa K."/>
        </authorList>
    </citation>
    <scope>NUCLEOTIDE SEQUENCE [LARGE SCALE GENOMIC DNA]</scope>
</reference>
<dbReference type="AlphaFoldDB" id="A0AAV4NKY0"/>
<proteinExistence type="predicted"/>
<organism evidence="2 3">
    <name type="scientific">Caerostris darwini</name>
    <dbReference type="NCBI Taxonomy" id="1538125"/>
    <lineage>
        <taxon>Eukaryota</taxon>
        <taxon>Metazoa</taxon>
        <taxon>Ecdysozoa</taxon>
        <taxon>Arthropoda</taxon>
        <taxon>Chelicerata</taxon>
        <taxon>Arachnida</taxon>
        <taxon>Araneae</taxon>
        <taxon>Araneomorphae</taxon>
        <taxon>Entelegynae</taxon>
        <taxon>Araneoidea</taxon>
        <taxon>Araneidae</taxon>
        <taxon>Caerostris</taxon>
    </lineage>
</organism>
<evidence type="ECO:0008006" key="4">
    <source>
        <dbReference type="Google" id="ProtNLM"/>
    </source>
</evidence>
<sequence length="81" mass="9338">MKWWVIAFCVRMGGGDESDHPYSEKPPESRLTFEQTIVWIFSSSTLFSVKCEHCCLESESAQHARGGEGTRRVLWEKEQTN</sequence>
<protein>
    <recommendedName>
        <fullName evidence="4">Secreted protein</fullName>
    </recommendedName>
</protein>
<gene>
    <name evidence="2" type="ORF">CDAR_264601</name>
</gene>
<comment type="caution">
    <text evidence="2">The sequence shown here is derived from an EMBL/GenBank/DDBJ whole genome shotgun (WGS) entry which is preliminary data.</text>
</comment>
<name>A0AAV4NKY0_9ARAC</name>